<reference evidence="1 2" key="1">
    <citation type="submission" date="2024-09" db="EMBL/GenBank/DDBJ databases">
        <authorList>
            <person name="Sun Q."/>
            <person name="Mori K."/>
        </authorList>
    </citation>
    <scope>NUCLEOTIDE SEQUENCE [LARGE SCALE GENOMIC DNA]</scope>
    <source>
        <strain evidence="1 2">TISTR 1856</strain>
    </source>
</reference>
<organism evidence="1 2">
    <name type="scientific">Kineococcus gynurae</name>
    <dbReference type="NCBI Taxonomy" id="452979"/>
    <lineage>
        <taxon>Bacteria</taxon>
        <taxon>Bacillati</taxon>
        <taxon>Actinomycetota</taxon>
        <taxon>Actinomycetes</taxon>
        <taxon>Kineosporiales</taxon>
        <taxon>Kineosporiaceae</taxon>
        <taxon>Kineococcus</taxon>
    </lineage>
</organism>
<dbReference type="Proteomes" id="UP001589748">
    <property type="component" value="Unassembled WGS sequence"/>
</dbReference>
<accession>A0ABV5LVR0</accession>
<gene>
    <name evidence="1" type="ORF">ACFFVI_14510</name>
</gene>
<keyword evidence="2" id="KW-1185">Reference proteome</keyword>
<evidence type="ECO:0000313" key="1">
    <source>
        <dbReference type="EMBL" id="MFB9378180.1"/>
    </source>
</evidence>
<protein>
    <submittedName>
        <fullName evidence="1">Uncharacterized protein</fullName>
    </submittedName>
</protein>
<sequence length="217" mass="23004">MTFATVAGAGAMINWITVGNADLALFEDWYNFEHLPERVSTPGFRRARRFRAAGVGAGPATDFLTVYETDDVDVLSSAAYLAKLDAPTELTRRVVPLFTEFRRCAARTTLVHGVGSTGRVLAAELGPAARLDALRERVPGLVADHRLHVASVYEPDAAVSGAKAATAEGRGTAAGPTAGATVLLEPQTGVGPDDLGLPPDLALDLREFELVLELRSH</sequence>
<name>A0ABV5LVR0_9ACTN</name>
<dbReference type="EMBL" id="JBHMDM010000007">
    <property type="protein sequence ID" value="MFB9378180.1"/>
    <property type="molecule type" value="Genomic_DNA"/>
</dbReference>
<evidence type="ECO:0000313" key="2">
    <source>
        <dbReference type="Proteomes" id="UP001589748"/>
    </source>
</evidence>
<proteinExistence type="predicted"/>
<comment type="caution">
    <text evidence="1">The sequence shown here is derived from an EMBL/GenBank/DDBJ whole genome shotgun (WGS) entry which is preliminary data.</text>
</comment>
<dbReference type="RefSeq" id="WP_380137309.1">
    <property type="nucleotide sequence ID" value="NZ_JBHLUI010000008.1"/>
</dbReference>